<dbReference type="Proteomes" id="UP000319557">
    <property type="component" value="Chromosome"/>
</dbReference>
<dbReference type="InterPro" id="IPR004155">
    <property type="entry name" value="PBS_lyase_HEAT"/>
</dbReference>
<dbReference type="Gene3D" id="1.25.10.10">
    <property type="entry name" value="Leucine-rich Repeat Variant"/>
    <property type="match status" value="2"/>
</dbReference>
<keyword evidence="1" id="KW-0732">Signal</keyword>
<evidence type="ECO:0008006" key="4">
    <source>
        <dbReference type="Google" id="ProtNLM"/>
    </source>
</evidence>
<name>A0A517M0T0_9BACT</name>
<dbReference type="Pfam" id="PF13646">
    <property type="entry name" value="HEAT_2"/>
    <property type="match status" value="2"/>
</dbReference>
<dbReference type="InterPro" id="IPR011989">
    <property type="entry name" value="ARM-like"/>
</dbReference>
<gene>
    <name evidence="2" type="ORF">EC9_26790</name>
</gene>
<reference evidence="2 3" key="1">
    <citation type="submission" date="2019-02" db="EMBL/GenBank/DDBJ databases">
        <title>Deep-cultivation of Planctomycetes and their phenomic and genomic characterization uncovers novel biology.</title>
        <authorList>
            <person name="Wiegand S."/>
            <person name="Jogler M."/>
            <person name="Boedeker C."/>
            <person name="Pinto D."/>
            <person name="Vollmers J."/>
            <person name="Rivas-Marin E."/>
            <person name="Kohn T."/>
            <person name="Peeters S.H."/>
            <person name="Heuer A."/>
            <person name="Rast P."/>
            <person name="Oberbeckmann S."/>
            <person name="Bunk B."/>
            <person name="Jeske O."/>
            <person name="Meyerdierks A."/>
            <person name="Storesund J.E."/>
            <person name="Kallscheuer N."/>
            <person name="Luecker S."/>
            <person name="Lage O.M."/>
            <person name="Pohl T."/>
            <person name="Merkel B.J."/>
            <person name="Hornburger P."/>
            <person name="Mueller R.-W."/>
            <person name="Bruemmer F."/>
            <person name="Labrenz M."/>
            <person name="Spormann A.M."/>
            <person name="Op den Camp H."/>
            <person name="Overmann J."/>
            <person name="Amann R."/>
            <person name="Jetten M.S.M."/>
            <person name="Mascher T."/>
            <person name="Medema M.H."/>
            <person name="Devos D.P."/>
            <person name="Kaster A.-K."/>
            <person name="Ovreas L."/>
            <person name="Rohde M."/>
            <person name="Galperin M.Y."/>
            <person name="Jogler C."/>
        </authorList>
    </citation>
    <scope>NUCLEOTIDE SEQUENCE [LARGE SCALE GENOMIC DNA]</scope>
    <source>
        <strain evidence="2 3">EC9</strain>
    </source>
</reference>
<protein>
    <recommendedName>
        <fullName evidence="4">HEAT repeat protein</fullName>
    </recommendedName>
</protein>
<keyword evidence="3" id="KW-1185">Reference proteome</keyword>
<dbReference type="RefSeq" id="WP_145345756.1">
    <property type="nucleotide sequence ID" value="NZ_CP036261.1"/>
</dbReference>
<dbReference type="SMART" id="SM00567">
    <property type="entry name" value="EZ_HEAT"/>
    <property type="match status" value="3"/>
</dbReference>
<evidence type="ECO:0000313" key="2">
    <source>
        <dbReference type="EMBL" id="QDS88488.1"/>
    </source>
</evidence>
<feature type="signal peptide" evidence="1">
    <location>
        <begin position="1"/>
        <end position="23"/>
    </location>
</feature>
<feature type="chain" id="PRO_5021705017" description="HEAT repeat protein" evidence="1">
    <location>
        <begin position="24"/>
        <end position="289"/>
    </location>
</feature>
<accession>A0A517M0T0</accession>
<dbReference type="InterPro" id="IPR016024">
    <property type="entry name" value="ARM-type_fold"/>
</dbReference>
<dbReference type="OrthoDB" id="261024at2"/>
<evidence type="ECO:0000313" key="3">
    <source>
        <dbReference type="Proteomes" id="UP000319557"/>
    </source>
</evidence>
<organism evidence="2 3">
    <name type="scientific">Rosistilla ulvae</name>
    <dbReference type="NCBI Taxonomy" id="1930277"/>
    <lineage>
        <taxon>Bacteria</taxon>
        <taxon>Pseudomonadati</taxon>
        <taxon>Planctomycetota</taxon>
        <taxon>Planctomycetia</taxon>
        <taxon>Pirellulales</taxon>
        <taxon>Pirellulaceae</taxon>
        <taxon>Rosistilla</taxon>
    </lineage>
</organism>
<dbReference type="SUPFAM" id="SSF48371">
    <property type="entry name" value="ARM repeat"/>
    <property type="match status" value="2"/>
</dbReference>
<sequence length="289" mass="30989" precursor="true">MTTRNALLICLAFAVRFATVAEAAPPDLSAATRDRIIQVLQTGLVSDQFWPSMHAAEALTLAGKGDEVRAALTPRLSTTEDAQHRCGVARELFRAGDKSAVDVLLEILADEDPHGHGHACESLFKIAQVGDGKLLQTHMQATDQPIKQLLAAAALARSGDAEALTLLRSQIQNDDDNVARIAAWILSIDGDPSDLPVLRKRLPTIDAPDHQIFFLATMATLGDKAAGAKLQTALRSDDPAIRVFAAEFCGHAKLTAARETLTDLLKDEVLDVRIRAAQSLLLLDASPAQ</sequence>
<dbReference type="EMBL" id="CP036261">
    <property type="protein sequence ID" value="QDS88488.1"/>
    <property type="molecule type" value="Genomic_DNA"/>
</dbReference>
<proteinExistence type="predicted"/>
<evidence type="ECO:0000256" key="1">
    <source>
        <dbReference type="SAM" id="SignalP"/>
    </source>
</evidence>
<dbReference type="KEGG" id="ruv:EC9_26790"/>
<dbReference type="AlphaFoldDB" id="A0A517M0T0"/>